<protein>
    <recommendedName>
        <fullName evidence="5">FAD dependent oxidoreductase domain-containing protein</fullName>
    </recommendedName>
</protein>
<evidence type="ECO:0000259" key="5">
    <source>
        <dbReference type="Pfam" id="PF01266"/>
    </source>
</evidence>
<dbReference type="Proteomes" id="UP000051586">
    <property type="component" value="Unassembled WGS sequence"/>
</dbReference>
<dbReference type="PRINTS" id="PR00086">
    <property type="entry name" value="LLDHDRGNASE"/>
</dbReference>
<evidence type="ECO:0000256" key="3">
    <source>
        <dbReference type="ARBA" id="ARBA00022630"/>
    </source>
</evidence>
<name>A0A0R2CW04_9LACO</name>
<dbReference type="Pfam" id="PF01266">
    <property type="entry name" value="DAO"/>
    <property type="match status" value="1"/>
</dbReference>
<comment type="cofactor">
    <cofactor evidence="1">
        <name>FAD</name>
        <dbReference type="ChEBI" id="CHEBI:57692"/>
    </cofactor>
</comment>
<evidence type="ECO:0000256" key="4">
    <source>
        <dbReference type="ARBA" id="ARBA00023002"/>
    </source>
</evidence>
<dbReference type="InterPro" id="IPR036188">
    <property type="entry name" value="FAD/NAD-bd_sf"/>
</dbReference>
<dbReference type="InterPro" id="IPR001557">
    <property type="entry name" value="L-lactate/malate_DH"/>
</dbReference>
<gene>
    <name evidence="6" type="ORF">FC87_GL000571</name>
</gene>
<dbReference type="Gene3D" id="3.30.9.10">
    <property type="entry name" value="D-Amino Acid Oxidase, subunit A, domain 2"/>
    <property type="match status" value="1"/>
</dbReference>
<dbReference type="STRING" id="1423745.GCA_001311215_00187"/>
<comment type="caution">
    <text evidence="6">The sequence shown here is derived from an EMBL/GenBank/DDBJ whole genome shotgun (WGS) entry which is preliminary data.</text>
</comment>
<evidence type="ECO:0000256" key="2">
    <source>
        <dbReference type="ARBA" id="ARBA00009410"/>
    </source>
</evidence>
<dbReference type="PATRIC" id="fig|1423745.4.peg.611"/>
<comment type="similarity">
    <text evidence="2">Belongs to the DadA oxidoreductase family.</text>
</comment>
<dbReference type="SUPFAM" id="SSF51905">
    <property type="entry name" value="FAD/NAD(P)-binding domain"/>
    <property type="match status" value="1"/>
</dbReference>
<feature type="domain" description="FAD dependent oxidoreductase" evidence="5">
    <location>
        <begin position="4"/>
        <end position="347"/>
    </location>
</feature>
<dbReference type="AlphaFoldDB" id="A0A0R2CW04"/>
<dbReference type="PANTHER" id="PTHR13847:SF286">
    <property type="entry name" value="D-AMINO ACID DEHYDROGENASE"/>
    <property type="match status" value="1"/>
</dbReference>
<dbReference type="GO" id="GO:0019752">
    <property type="term" value="P:carboxylic acid metabolic process"/>
    <property type="evidence" value="ECO:0007669"/>
    <property type="project" value="InterPro"/>
</dbReference>
<evidence type="ECO:0000256" key="1">
    <source>
        <dbReference type="ARBA" id="ARBA00001974"/>
    </source>
</evidence>
<sequence>MTTKIAIVGAGIVGTTAAYYLKQNNPANEITIFDAGTGQATKAAAGIISPWLSKRRNQRWYHLARAGAVELARLSQELQLPLTCYQNCGTIITRSAPQKLDELYELALQRRHQAPQIGKITQLSQTEIHRQLPFLQAVPAPGILISGGSRLDGALFCKLLLEKLRAQQVEYRKGTATLLSEQQLLFKQQVCSFDVIILATGAWTAQVLEPLGIKLKVHPQKGQLLELQLPHWSAVSSPVLMPEAEFDLIPVENGRVLVGATHEDHGEFNLQPTTAARAKLLRVATPWLGKIDPLKVKNQRVGTRAYLPDFAPCVGKVPRHEKVLIGTGLGSSGLTTGPMVGKLLADLVANPDLELGYYSQPVANYL</sequence>
<dbReference type="PANTHER" id="PTHR13847">
    <property type="entry name" value="SARCOSINE DEHYDROGENASE-RELATED"/>
    <property type="match status" value="1"/>
</dbReference>
<reference evidence="6 7" key="1">
    <citation type="journal article" date="2015" name="Genome Announc.">
        <title>Expanding the biotechnology potential of lactobacilli through comparative genomics of 213 strains and associated genera.</title>
        <authorList>
            <person name="Sun Z."/>
            <person name="Harris H.M."/>
            <person name="McCann A."/>
            <person name="Guo C."/>
            <person name="Argimon S."/>
            <person name="Zhang W."/>
            <person name="Yang X."/>
            <person name="Jeffery I.B."/>
            <person name="Cooney J.C."/>
            <person name="Kagawa T.F."/>
            <person name="Liu W."/>
            <person name="Song Y."/>
            <person name="Salvetti E."/>
            <person name="Wrobel A."/>
            <person name="Rasinkangas P."/>
            <person name="Parkhill J."/>
            <person name="Rea M.C."/>
            <person name="O'Sullivan O."/>
            <person name="Ritari J."/>
            <person name="Douillard F.P."/>
            <person name="Paul Ross R."/>
            <person name="Yang R."/>
            <person name="Briner A.E."/>
            <person name="Felis G.E."/>
            <person name="de Vos W.M."/>
            <person name="Barrangou R."/>
            <person name="Klaenhammer T.R."/>
            <person name="Caufield P.W."/>
            <person name="Cui Y."/>
            <person name="Zhang H."/>
            <person name="O'Toole P.W."/>
        </authorList>
    </citation>
    <scope>NUCLEOTIDE SEQUENCE [LARGE SCALE GENOMIC DNA]</scope>
    <source>
        <strain evidence="6 7">DSM 22689</strain>
    </source>
</reference>
<dbReference type="RefSeq" id="WP_056961455.1">
    <property type="nucleotide sequence ID" value="NZ_AYZI01000003.1"/>
</dbReference>
<dbReference type="GO" id="GO:0016616">
    <property type="term" value="F:oxidoreductase activity, acting on the CH-OH group of donors, NAD or NADP as acceptor"/>
    <property type="evidence" value="ECO:0007669"/>
    <property type="project" value="InterPro"/>
</dbReference>
<keyword evidence="4" id="KW-0560">Oxidoreductase</keyword>
<dbReference type="EMBL" id="AYZI01000003">
    <property type="protein sequence ID" value="KRM91747.1"/>
    <property type="molecule type" value="Genomic_DNA"/>
</dbReference>
<keyword evidence="3" id="KW-0285">Flavoprotein</keyword>
<dbReference type="SUPFAM" id="SSF54373">
    <property type="entry name" value="FAD-linked reductases, C-terminal domain"/>
    <property type="match status" value="1"/>
</dbReference>
<evidence type="ECO:0000313" key="7">
    <source>
        <dbReference type="Proteomes" id="UP000051586"/>
    </source>
</evidence>
<proteinExistence type="inferred from homology"/>
<dbReference type="InterPro" id="IPR006076">
    <property type="entry name" value="FAD-dep_OxRdtase"/>
</dbReference>
<accession>A0A0R2CW04</accession>
<dbReference type="GO" id="GO:0005737">
    <property type="term" value="C:cytoplasm"/>
    <property type="evidence" value="ECO:0007669"/>
    <property type="project" value="TreeGrafter"/>
</dbReference>
<organism evidence="6 7">
    <name type="scientific">Fructilactobacillus florum DSM 22689 = JCM 16035</name>
    <dbReference type="NCBI Taxonomy" id="1423745"/>
    <lineage>
        <taxon>Bacteria</taxon>
        <taxon>Bacillati</taxon>
        <taxon>Bacillota</taxon>
        <taxon>Bacilli</taxon>
        <taxon>Lactobacillales</taxon>
        <taxon>Lactobacillaceae</taxon>
        <taxon>Fructilactobacillus</taxon>
    </lineage>
</organism>
<dbReference type="Gene3D" id="3.50.50.60">
    <property type="entry name" value="FAD/NAD(P)-binding domain"/>
    <property type="match status" value="1"/>
</dbReference>
<evidence type="ECO:0000313" key="6">
    <source>
        <dbReference type="EMBL" id="KRM91747.1"/>
    </source>
</evidence>